<dbReference type="PANTHER" id="PTHR13817:SF166">
    <property type="entry name" value="NEURONAL IGCAM-RELATED"/>
    <property type="match status" value="1"/>
</dbReference>
<dbReference type="PANTHER" id="PTHR13817">
    <property type="entry name" value="TITIN"/>
    <property type="match status" value="1"/>
</dbReference>
<dbReference type="CDD" id="cd00063">
    <property type="entry name" value="FN3"/>
    <property type="match status" value="2"/>
</dbReference>
<evidence type="ECO:0000256" key="1">
    <source>
        <dbReference type="ARBA" id="ARBA00022737"/>
    </source>
</evidence>
<dbReference type="InterPro" id="IPR003961">
    <property type="entry name" value="FN3_dom"/>
</dbReference>
<dbReference type="SUPFAM" id="SSF49265">
    <property type="entry name" value="Fibronectin type III"/>
    <property type="match status" value="1"/>
</dbReference>
<dbReference type="PROSITE" id="PS50853">
    <property type="entry name" value="FN3"/>
    <property type="match status" value="2"/>
</dbReference>
<name>A0A2G8JDV8_STIJA</name>
<gene>
    <name evidence="3" type="ORF">BSL78_29236</name>
</gene>
<dbReference type="Pfam" id="PF00041">
    <property type="entry name" value="fn3"/>
    <property type="match status" value="2"/>
</dbReference>
<dbReference type="EMBL" id="MRZV01002342">
    <property type="protein sequence ID" value="PIK33941.1"/>
    <property type="molecule type" value="Genomic_DNA"/>
</dbReference>
<evidence type="ECO:0000313" key="3">
    <source>
        <dbReference type="EMBL" id="PIK33941.1"/>
    </source>
</evidence>
<dbReference type="InterPro" id="IPR013783">
    <property type="entry name" value="Ig-like_fold"/>
</dbReference>
<dbReference type="PRINTS" id="PR00014">
    <property type="entry name" value="FNTYPEIII"/>
</dbReference>
<dbReference type="Proteomes" id="UP000230750">
    <property type="component" value="Unassembled WGS sequence"/>
</dbReference>
<dbReference type="AlphaFoldDB" id="A0A2G8JDV8"/>
<feature type="domain" description="Fibronectin type-III" evidence="2">
    <location>
        <begin position="100"/>
        <end position="194"/>
    </location>
</feature>
<accession>A0A2G8JDV8</accession>
<dbReference type="SMART" id="SM00060">
    <property type="entry name" value="FN3"/>
    <property type="match status" value="2"/>
</dbReference>
<evidence type="ECO:0000313" key="4">
    <source>
        <dbReference type="Proteomes" id="UP000230750"/>
    </source>
</evidence>
<dbReference type="OrthoDB" id="443915at2759"/>
<keyword evidence="3" id="KW-0675">Receptor</keyword>
<organism evidence="3 4">
    <name type="scientific">Stichopus japonicus</name>
    <name type="common">Sea cucumber</name>
    <dbReference type="NCBI Taxonomy" id="307972"/>
    <lineage>
        <taxon>Eukaryota</taxon>
        <taxon>Metazoa</taxon>
        <taxon>Echinodermata</taxon>
        <taxon>Eleutherozoa</taxon>
        <taxon>Echinozoa</taxon>
        <taxon>Holothuroidea</taxon>
        <taxon>Aspidochirotacea</taxon>
        <taxon>Aspidochirotida</taxon>
        <taxon>Stichopodidae</taxon>
        <taxon>Apostichopus</taxon>
    </lineage>
</organism>
<keyword evidence="1" id="KW-0677">Repeat</keyword>
<reference evidence="3 4" key="1">
    <citation type="journal article" date="2017" name="PLoS Biol.">
        <title>The sea cucumber genome provides insights into morphological evolution and visceral regeneration.</title>
        <authorList>
            <person name="Zhang X."/>
            <person name="Sun L."/>
            <person name="Yuan J."/>
            <person name="Sun Y."/>
            <person name="Gao Y."/>
            <person name="Zhang L."/>
            <person name="Li S."/>
            <person name="Dai H."/>
            <person name="Hamel J.F."/>
            <person name="Liu C."/>
            <person name="Yu Y."/>
            <person name="Liu S."/>
            <person name="Lin W."/>
            <person name="Guo K."/>
            <person name="Jin S."/>
            <person name="Xu P."/>
            <person name="Storey K.B."/>
            <person name="Huan P."/>
            <person name="Zhang T."/>
            <person name="Zhou Y."/>
            <person name="Zhang J."/>
            <person name="Lin C."/>
            <person name="Li X."/>
            <person name="Xing L."/>
            <person name="Huo D."/>
            <person name="Sun M."/>
            <person name="Wang L."/>
            <person name="Mercier A."/>
            <person name="Li F."/>
            <person name="Yang H."/>
            <person name="Xiang J."/>
        </authorList>
    </citation>
    <scope>NUCLEOTIDE SEQUENCE [LARGE SCALE GENOMIC DNA]</scope>
    <source>
        <strain evidence="3">Shaxun</strain>
        <tissue evidence="3">Muscle</tissue>
    </source>
</reference>
<evidence type="ECO:0000259" key="2">
    <source>
        <dbReference type="PROSITE" id="PS50853"/>
    </source>
</evidence>
<sequence>MFVSNGSSFTLSINWNAPADFNCEIVGYAVQLSLVNSVHCANETGQESYIANDITETNITVSKLKPSAHYEVTIKARTSSGWGCAVENYIYDTKYSTIDAPSLHRHPQVTHNSATFVWLPLQCGFHGGELLEYFYRLKSVTSKEIVTGTIPISSNELTLNNLESCKTYFFQIRVRNEEGWGPFSDAKEISTSSRAYRSYFIMGVGRFQKVRGTLYYLSGAPPLVGA</sequence>
<comment type="caution">
    <text evidence="3">The sequence shown here is derived from an EMBL/GenBank/DDBJ whole genome shotgun (WGS) entry which is preliminary data.</text>
</comment>
<dbReference type="InterPro" id="IPR036116">
    <property type="entry name" value="FN3_sf"/>
</dbReference>
<dbReference type="STRING" id="307972.A0A2G8JDV8"/>
<proteinExistence type="predicted"/>
<dbReference type="InterPro" id="IPR050964">
    <property type="entry name" value="Striated_Muscle_Regulatory"/>
</dbReference>
<protein>
    <submittedName>
        <fullName evidence="3">Putative receptor-type tyrosine-protein phosphatase F</fullName>
    </submittedName>
</protein>
<keyword evidence="4" id="KW-1185">Reference proteome</keyword>
<feature type="domain" description="Fibronectin type-III" evidence="2">
    <location>
        <begin position="1"/>
        <end position="96"/>
    </location>
</feature>
<dbReference type="Gene3D" id="2.60.40.10">
    <property type="entry name" value="Immunoglobulins"/>
    <property type="match status" value="2"/>
</dbReference>